<dbReference type="GO" id="GO:0015344">
    <property type="term" value="F:siderophore uptake transmembrane transporter activity"/>
    <property type="evidence" value="ECO:0007669"/>
    <property type="project" value="TreeGrafter"/>
</dbReference>
<accession>A0A6N8FBZ7</accession>
<keyword evidence="6" id="KW-0472">Membrane</keyword>
<evidence type="ECO:0000256" key="4">
    <source>
        <dbReference type="ARBA" id="ARBA00022692"/>
    </source>
</evidence>
<organism evidence="10 11">
    <name type="scientific">Psychrosphaera haliotis</name>
    <dbReference type="NCBI Taxonomy" id="555083"/>
    <lineage>
        <taxon>Bacteria</taxon>
        <taxon>Pseudomonadati</taxon>
        <taxon>Pseudomonadota</taxon>
        <taxon>Gammaproteobacteria</taxon>
        <taxon>Alteromonadales</taxon>
        <taxon>Pseudoalteromonadaceae</taxon>
        <taxon>Psychrosphaera</taxon>
    </lineage>
</organism>
<feature type="signal peptide" evidence="9">
    <location>
        <begin position="1"/>
        <end position="21"/>
    </location>
</feature>
<proteinExistence type="predicted"/>
<name>A0A6N8FBZ7_9GAMM</name>
<feature type="chain" id="PRO_5026882319" description="TonB-dependent receptor plug domain-containing protein" evidence="9">
    <location>
        <begin position="22"/>
        <end position="716"/>
    </location>
</feature>
<dbReference type="Proteomes" id="UP000439994">
    <property type="component" value="Unassembled WGS sequence"/>
</dbReference>
<feature type="compositionally biased region" description="Basic and acidic residues" evidence="8">
    <location>
        <begin position="26"/>
        <end position="36"/>
    </location>
</feature>
<sequence>MKTLSLLSTIGLTLLSSSALANDYAKEEANEKKKPDQSVNVTPKSASTDNTDNTDNKIEKIRVVGSKDSGLELSSDKILKVPGAGNDPIRAIESLPGIVLARGFAPAVRGSSPEDMYYQSDDVPVGNVFHIDSFSTFHPNLIRSFELKTGAWEAEFNDAIGGVIDTRLKDPEIVDPTAIVDFSFLRTGVLFESKINENSAFYFAMRQSLVHLYIEEILDDEEQFQFDQAPINNDYQFKYVNYIDPDNKLTVQATGSNDEVALLFDDDSDEVLQNPDLQGGIGVDQYYHNQSIIWTNYSNWGETKVIANRLERSGDIVIGQLLDLDAKTTDYMFKVKNNQDWGNGVISSGVELRSQTVDYAVTGKQQPCNNEFEVCPPSYYADTEFESDEIDINFYNLFADYDWDLNADWSARVGAVYSYNDYTEETFVEPRVTLRWQVTDEYRLKVAAGQHHQWFRQYKYLSSKFGAPDLKLSQSNHYVLGIEYVGESDYAWRLETYYKDMDDLVVSNPLLQVNDLTSSPSNSEGANYLNEGVGDAYGVEFLINKAISNDWYGWLSVAYSKTERVNNLTGEEFRYQYDLPWIVNLVSNYEINERWQIGGRWRLQSGSLYTPIISADPVYPLDQSGNPDVEQEPIFYDPVEAAFNSDRLEYFHRLDIRLDYQTTLWNKETNIYFEVLNLYGQKSVEGYEYNADYSEKEKEYQFPETPIPSIGIQIIF</sequence>
<dbReference type="RefSeq" id="WP_155695465.1">
    <property type="nucleotide sequence ID" value="NZ_WOCD01000003.1"/>
</dbReference>
<keyword evidence="3" id="KW-1134">Transmembrane beta strand</keyword>
<feature type="compositionally biased region" description="Polar residues" evidence="8">
    <location>
        <begin position="37"/>
        <end position="53"/>
    </location>
</feature>
<dbReference type="GO" id="GO:0044718">
    <property type="term" value="P:siderophore transmembrane transport"/>
    <property type="evidence" value="ECO:0007669"/>
    <property type="project" value="TreeGrafter"/>
</dbReference>
<dbReference type="InterPro" id="IPR039426">
    <property type="entry name" value="TonB-dep_rcpt-like"/>
</dbReference>
<evidence type="ECO:0000256" key="6">
    <source>
        <dbReference type="ARBA" id="ARBA00023136"/>
    </source>
</evidence>
<dbReference type="GO" id="GO:0009279">
    <property type="term" value="C:cell outer membrane"/>
    <property type="evidence" value="ECO:0007669"/>
    <property type="project" value="UniProtKB-SubCell"/>
</dbReference>
<keyword evidence="2" id="KW-0813">Transport</keyword>
<evidence type="ECO:0000256" key="5">
    <source>
        <dbReference type="ARBA" id="ARBA00022729"/>
    </source>
</evidence>
<evidence type="ECO:0000256" key="3">
    <source>
        <dbReference type="ARBA" id="ARBA00022452"/>
    </source>
</evidence>
<gene>
    <name evidence="10" type="ORF">GNP35_07150</name>
</gene>
<evidence type="ECO:0000256" key="8">
    <source>
        <dbReference type="SAM" id="MobiDB-lite"/>
    </source>
</evidence>
<dbReference type="AlphaFoldDB" id="A0A6N8FBZ7"/>
<evidence type="ECO:0000313" key="10">
    <source>
        <dbReference type="EMBL" id="MUH72272.1"/>
    </source>
</evidence>
<dbReference type="InterPro" id="IPR036942">
    <property type="entry name" value="Beta-barrel_TonB_sf"/>
</dbReference>
<dbReference type="Gene3D" id="2.40.170.20">
    <property type="entry name" value="TonB-dependent receptor, beta-barrel domain"/>
    <property type="match status" value="1"/>
</dbReference>
<keyword evidence="7" id="KW-0998">Cell outer membrane</keyword>
<dbReference type="PANTHER" id="PTHR30069:SF29">
    <property type="entry name" value="HEMOGLOBIN AND HEMOGLOBIN-HAPTOGLOBIN-BINDING PROTEIN 1-RELATED"/>
    <property type="match status" value="1"/>
</dbReference>
<evidence type="ECO:0000256" key="7">
    <source>
        <dbReference type="ARBA" id="ARBA00023237"/>
    </source>
</evidence>
<feature type="region of interest" description="Disordered" evidence="8">
    <location>
        <begin position="26"/>
        <end position="56"/>
    </location>
</feature>
<evidence type="ECO:0000313" key="11">
    <source>
        <dbReference type="Proteomes" id="UP000439994"/>
    </source>
</evidence>
<evidence type="ECO:0000256" key="2">
    <source>
        <dbReference type="ARBA" id="ARBA00022448"/>
    </source>
</evidence>
<dbReference type="PANTHER" id="PTHR30069">
    <property type="entry name" value="TONB-DEPENDENT OUTER MEMBRANE RECEPTOR"/>
    <property type="match status" value="1"/>
</dbReference>
<keyword evidence="5 9" id="KW-0732">Signal</keyword>
<comment type="caution">
    <text evidence="10">The sequence shown here is derived from an EMBL/GenBank/DDBJ whole genome shotgun (WGS) entry which is preliminary data.</text>
</comment>
<dbReference type="OrthoDB" id="9145970at2"/>
<protein>
    <recommendedName>
        <fullName evidence="12">TonB-dependent receptor plug domain-containing protein</fullName>
    </recommendedName>
</protein>
<reference evidence="10 11" key="1">
    <citation type="submission" date="2019-11" db="EMBL/GenBank/DDBJ databases">
        <title>P. haliotis isolates from Z. marina roots.</title>
        <authorList>
            <person name="Cohen M."/>
            <person name="Jospin G."/>
            <person name="Eisen J.A."/>
            <person name="Coil D.A."/>
        </authorList>
    </citation>
    <scope>NUCLEOTIDE SEQUENCE [LARGE SCALE GENOMIC DNA]</scope>
    <source>
        <strain evidence="10 11">UCD-MCMsp1aY</strain>
    </source>
</reference>
<evidence type="ECO:0000256" key="9">
    <source>
        <dbReference type="SAM" id="SignalP"/>
    </source>
</evidence>
<comment type="subcellular location">
    <subcellularLocation>
        <location evidence="1">Cell outer membrane</location>
        <topology evidence="1">Multi-pass membrane protein</topology>
    </subcellularLocation>
</comment>
<evidence type="ECO:0008006" key="12">
    <source>
        <dbReference type="Google" id="ProtNLM"/>
    </source>
</evidence>
<dbReference type="SUPFAM" id="SSF56935">
    <property type="entry name" value="Porins"/>
    <property type="match status" value="1"/>
</dbReference>
<dbReference type="EMBL" id="WOCD01000003">
    <property type="protein sequence ID" value="MUH72272.1"/>
    <property type="molecule type" value="Genomic_DNA"/>
</dbReference>
<keyword evidence="11" id="KW-1185">Reference proteome</keyword>
<evidence type="ECO:0000256" key="1">
    <source>
        <dbReference type="ARBA" id="ARBA00004571"/>
    </source>
</evidence>
<keyword evidence="4" id="KW-0812">Transmembrane</keyword>